<feature type="coiled-coil region" evidence="1">
    <location>
        <begin position="16"/>
        <end position="43"/>
    </location>
</feature>
<keyword evidence="1" id="KW-0175">Coiled coil</keyword>
<dbReference type="EMBL" id="KI925464">
    <property type="protein sequence ID" value="ETW76329.1"/>
    <property type="molecule type" value="Genomic_DNA"/>
</dbReference>
<organism evidence="2 3">
    <name type="scientific">Heterobasidion irregulare (strain TC 32-1)</name>
    <dbReference type="NCBI Taxonomy" id="747525"/>
    <lineage>
        <taxon>Eukaryota</taxon>
        <taxon>Fungi</taxon>
        <taxon>Dikarya</taxon>
        <taxon>Basidiomycota</taxon>
        <taxon>Agaricomycotina</taxon>
        <taxon>Agaricomycetes</taxon>
        <taxon>Russulales</taxon>
        <taxon>Bondarzewiaceae</taxon>
        <taxon>Heterobasidion</taxon>
        <taxon>Heterobasidion annosum species complex</taxon>
    </lineage>
</organism>
<dbReference type="OrthoDB" id="10576005at2759"/>
<dbReference type="HOGENOM" id="CLU_2073466_0_0_1"/>
<dbReference type="GeneID" id="20675400"/>
<dbReference type="KEGG" id="hir:HETIRDRAFT_441944"/>
<proteinExistence type="predicted"/>
<dbReference type="InParanoid" id="W4JSA7"/>
<evidence type="ECO:0000256" key="1">
    <source>
        <dbReference type="SAM" id="Coils"/>
    </source>
</evidence>
<keyword evidence="3" id="KW-1185">Reference proteome</keyword>
<dbReference type="RefSeq" id="XP_009551251.1">
    <property type="nucleotide sequence ID" value="XM_009552956.1"/>
</dbReference>
<accession>W4JSA7</accession>
<dbReference type="Proteomes" id="UP000030671">
    <property type="component" value="Unassembled WGS sequence"/>
</dbReference>
<evidence type="ECO:0000313" key="3">
    <source>
        <dbReference type="Proteomes" id="UP000030671"/>
    </source>
</evidence>
<dbReference type="AlphaFoldDB" id="W4JSA7"/>
<name>W4JSA7_HETIT</name>
<sequence length="118" mass="13008">MLKFSDNTVEGRKTLMADLTLKQKELERQATRQSDQILALIERDQQQFRTAIDARLAKFTSVIQTVYPAITSSAPASIQMITDAHVADVSAARSDQYSDALFEATVATGSGVRINDLM</sequence>
<evidence type="ECO:0000313" key="2">
    <source>
        <dbReference type="EMBL" id="ETW76329.1"/>
    </source>
</evidence>
<protein>
    <submittedName>
        <fullName evidence="2">Uncharacterized protein</fullName>
    </submittedName>
</protein>
<gene>
    <name evidence="2" type="ORF">HETIRDRAFT_441944</name>
</gene>
<reference evidence="2 3" key="1">
    <citation type="journal article" date="2012" name="New Phytol.">
        <title>Insight into trade-off between wood decay and parasitism from the genome of a fungal forest pathogen.</title>
        <authorList>
            <person name="Olson A."/>
            <person name="Aerts A."/>
            <person name="Asiegbu F."/>
            <person name="Belbahri L."/>
            <person name="Bouzid O."/>
            <person name="Broberg A."/>
            <person name="Canback B."/>
            <person name="Coutinho P.M."/>
            <person name="Cullen D."/>
            <person name="Dalman K."/>
            <person name="Deflorio G."/>
            <person name="van Diepen L.T."/>
            <person name="Dunand C."/>
            <person name="Duplessis S."/>
            <person name="Durling M."/>
            <person name="Gonthier P."/>
            <person name="Grimwood J."/>
            <person name="Fossdal C.G."/>
            <person name="Hansson D."/>
            <person name="Henrissat B."/>
            <person name="Hietala A."/>
            <person name="Himmelstrand K."/>
            <person name="Hoffmeister D."/>
            <person name="Hogberg N."/>
            <person name="James T.Y."/>
            <person name="Karlsson M."/>
            <person name="Kohler A."/>
            <person name="Kues U."/>
            <person name="Lee Y.H."/>
            <person name="Lin Y.C."/>
            <person name="Lind M."/>
            <person name="Lindquist E."/>
            <person name="Lombard V."/>
            <person name="Lucas S."/>
            <person name="Lunden K."/>
            <person name="Morin E."/>
            <person name="Murat C."/>
            <person name="Park J."/>
            <person name="Raffaello T."/>
            <person name="Rouze P."/>
            <person name="Salamov A."/>
            <person name="Schmutz J."/>
            <person name="Solheim H."/>
            <person name="Stahlberg J."/>
            <person name="Velez H."/>
            <person name="de Vries R.P."/>
            <person name="Wiebenga A."/>
            <person name="Woodward S."/>
            <person name="Yakovlev I."/>
            <person name="Garbelotto M."/>
            <person name="Martin F."/>
            <person name="Grigoriev I.V."/>
            <person name="Stenlid J."/>
        </authorList>
    </citation>
    <scope>NUCLEOTIDE SEQUENCE [LARGE SCALE GENOMIC DNA]</scope>
    <source>
        <strain evidence="2 3">TC 32-1</strain>
    </source>
</reference>